<dbReference type="GO" id="GO:0003824">
    <property type="term" value="F:catalytic activity"/>
    <property type="evidence" value="ECO:0007669"/>
    <property type="project" value="UniProtKB-ARBA"/>
</dbReference>
<dbReference type="Proteomes" id="UP000530564">
    <property type="component" value="Unassembled WGS sequence"/>
</dbReference>
<dbReference type="EMBL" id="JACIDK010000002">
    <property type="protein sequence ID" value="MBB3890733.1"/>
    <property type="molecule type" value="Genomic_DNA"/>
</dbReference>
<organism evidence="2 3">
    <name type="scientific">Phenylobacterium haematophilum</name>
    <dbReference type="NCBI Taxonomy" id="98513"/>
    <lineage>
        <taxon>Bacteria</taxon>
        <taxon>Pseudomonadati</taxon>
        <taxon>Pseudomonadota</taxon>
        <taxon>Alphaproteobacteria</taxon>
        <taxon>Caulobacterales</taxon>
        <taxon>Caulobacteraceae</taxon>
        <taxon>Phenylobacterium</taxon>
    </lineage>
</organism>
<dbReference type="InterPro" id="IPR014748">
    <property type="entry name" value="Enoyl-CoA_hydra_C"/>
</dbReference>
<dbReference type="CDD" id="cd06558">
    <property type="entry name" value="crotonase-like"/>
    <property type="match status" value="1"/>
</dbReference>
<gene>
    <name evidence="2" type="ORF">GGQ61_001450</name>
</gene>
<comment type="caution">
    <text evidence="2">The sequence shown here is derived from an EMBL/GenBank/DDBJ whole genome shotgun (WGS) entry which is preliminary data.</text>
</comment>
<dbReference type="InterPro" id="IPR001753">
    <property type="entry name" value="Enoyl-CoA_hydra/iso"/>
</dbReference>
<dbReference type="SUPFAM" id="SSF52096">
    <property type="entry name" value="ClpP/crotonase"/>
    <property type="match status" value="1"/>
</dbReference>
<proteinExistence type="inferred from homology"/>
<protein>
    <submittedName>
        <fullName evidence="2">Enoyl-CoA hydratase/carnithine racemase</fullName>
    </submittedName>
</protein>
<sequence>MAYQHITSSLQDGVLEVVLDRPDKLNAYTAIMGEELADAFRTADVDDDVRVVLVTGAGRAFCAGADISAGADAFDTTSAAGSASFGDVSKGPRQGSGGGFVEAIYECRKPSIAAFNGAAVGVGLTLTLPMDIRIAAEGARFGFVFARRGLVPEAGSAWFLPRLVGLPQALRWCLDGGLFPASEALAGGLVSEVVAAEELLPRARAIARSIADNTAPVSVALTRQMLWRLSQAPSPAEVLKVDGRMAMTLGAGGDVKEGVAAFLEKRAPNFPGKVSSDMPRGYPWWGEQAAP</sequence>
<accession>A0A839ZZB8</accession>
<reference evidence="2 3" key="1">
    <citation type="submission" date="2020-08" db="EMBL/GenBank/DDBJ databases">
        <title>Genomic Encyclopedia of Type Strains, Phase IV (KMG-IV): sequencing the most valuable type-strain genomes for metagenomic binning, comparative biology and taxonomic classification.</title>
        <authorList>
            <person name="Goeker M."/>
        </authorList>
    </citation>
    <scope>NUCLEOTIDE SEQUENCE [LARGE SCALE GENOMIC DNA]</scope>
    <source>
        <strain evidence="2 3">DSM 21793</strain>
    </source>
</reference>
<evidence type="ECO:0000256" key="1">
    <source>
        <dbReference type="ARBA" id="ARBA00005254"/>
    </source>
</evidence>
<evidence type="ECO:0000313" key="3">
    <source>
        <dbReference type="Proteomes" id="UP000530564"/>
    </source>
</evidence>
<dbReference type="RefSeq" id="WP_183771089.1">
    <property type="nucleotide sequence ID" value="NZ_JACIDK010000002.1"/>
</dbReference>
<dbReference type="Pfam" id="PF00378">
    <property type="entry name" value="ECH_1"/>
    <property type="match status" value="1"/>
</dbReference>
<name>A0A839ZZB8_9CAUL</name>
<dbReference type="PANTHER" id="PTHR43684:SF4">
    <property type="entry name" value="ENOYL-COA HYDRATASE_ISOMERASE FAMILY PROTEIN (AFU_ORTHOLOGUE AFUA_1G01890)"/>
    <property type="match status" value="1"/>
</dbReference>
<comment type="similarity">
    <text evidence="1">Belongs to the enoyl-CoA hydratase/isomerase family.</text>
</comment>
<keyword evidence="3" id="KW-1185">Reference proteome</keyword>
<dbReference type="PANTHER" id="PTHR43684">
    <property type="match status" value="1"/>
</dbReference>
<evidence type="ECO:0000313" key="2">
    <source>
        <dbReference type="EMBL" id="MBB3890733.1"/>
    </source>
</evidence>
<dbReference type="Gene3D" id="3.90.226.10">
    <property type="entry name" value="2-enoyl-CoA Hydratase, Chain A, domain 1"/>
    <property type="match status" value="1"/>
</dbReference>
<dbReference type="NCBIfam" id="NF006109">
    <property type="entry name" value="PRK08260.1"/>
    <property type="match status" value="1"/>
</dbReference>
<dbReference type="InterPro" id="IPR029045">
    <property type="entry name" value="ClpP/crotonase-like_dom_sf"/>
</dbReference>
<dbReference type="Gene3D" id="1.10.12.10">
    <property type="entry name" value="Lyase 2-enoyl-coa Hydratase, Chain A, domain 2"/>
    <property type="match status" value="1"/>
</dbReference>
<dbReference type="InterPro" id="IPR051053">
    <property type="entry name" value="ECH/Chromodomain_protein"/>
</dbReference>
<dbReference type="AlphaFoldDB" id="A0A839ZZB8"/>